<dbReference type="RefSeq" id="WP_146124449.1">
    <property type="nucleotide sequence ID" value="NZ_CADERF010000024.1"/>
</dbReference>
<protein>
    <submittedName>
        <fullName evidence="2">Uncharacterized protein</fullName>
    </submittedName>
</protein>
<name>A0AA41JJG5_9BURK</name>
<dbReference type="Proteomes" id="UP000682266">
    <property type="component" value="Unassembled WGS sequence"/>
</dbReference>
<accession>A0AA41JJG5</accession>
<comment type="caution">
    <text evidence="2">The sequence shown here is derived from an EMBL/GenBank/DDBJ whole genome shotgun (WGS) entry which is preliminary data.</text>
</comment>
<evidence type="ECO:0000313" key="3">
    <source>
        <dbReference type="Proteomes" id="UP000682266"/>
    </source>
</evidence>
<evidence type="ECO:0000256" key="1">
    <source>
        <dbReference type="SAM" id="MobiDB-lite"/>
    </source>
</evidence>
<sequence length="61" mass="6779">MGDGNDDQEHICGEPPVACFVVDCADRDGWIDFMHPRVLVPGDRDNDKQADDTRGMNGEMD</sequence>
<feature type="region of interest" description="Disordered" evidence="1">
    <location>
        <begin position="37"/>
        <end position="61"/>
    </location>
</feature>
<evidence type="ECO:0000313" key="2">
    <source>
        <dbReference type="EMBL" id="MBR8129262.1"/>
    </source>
</evidence>
<organism evidence="2 3">
    <name type="scientific">Burkholderia ambifaria</name>
    <dbReference type="NCBI Taxonomy" id="152480"/>
    <lineage>
        <taxon>Bacteria</taxon>
        <taxon>Pseudomonadati</taxon>
        <taxon>Pseudomonadota</taxon>
        <taxon>Betaproteobacteria</taxon>
        <taxon>Burkholderiales</taxon>
        <taxon>Burkholderiaceae</taxon>
        <taxon>Burkholderia</taxon>
        <taxon>Burkholderia cepacia complex</taxon>
    </lineage>
</organism>
<dbReference type="AlphaFoldDB" id="A0AA41JJG5"/>
<dbReference type="EMBL" id="JAGSVG010000006">
    <property type="protein sequence ID" value="MBR8129262.1"/>
    <property type="molecule type" value="Genomic_DNA"/>
</dbReference>
<reference evidence="2" key="1">
    <citation type="submission" date="2021-04" db="EMBL/GenBank/DDBJ databases">
        <title>A collection of bacterial strains from the Burkholderia cepacia Research Laboratory and Repository.</title>
        <authorList>
            <person name="Lipuma J."/>
            <person name="Spilker T."/>
        </authorList>
    </citation>
    <scope>NUCLEOTIDE SEQUENCE</scope>
    <source>
        <strain evidence="2">AU36012</strain>
    </source>
</reference>
<gene>
    <name evidence="2" type="ORF">KDW93_09775</name>
</gene>
<feature type="compositionally biased region" description="Basic and acidic residues" evidence="1">
    <location>
        <begin position="42"/>
        <end position="54"/>
    </location>
</feature>
<proteinExistence type="predicted"/>